<protein>
    <submittedName>
        <fullName evidence="1">Ubiquitin</fullName>
    </submittedName>
</protein>
<accession>A0A0J6CVQ4</accession>
<sequence>MYIEVTIDLGRYKKDHFIDLRLSNYHSVKKLIEIVCQTEEINTPPNPNQWIRIVNKHKIVAANERLIEAGIMTGDRIEIL</sequence>
<dbReference type="Proteomes" id="UP000035996">
    <property type="component" value="Unassembled WGS sequence"/>
</dbReference>
<dbReference type="EMBL" id="LELK01000004">
    <property type="protein sequence ID" value="KMM37260.1"/>
    <property type="molecule type" value="Genomic_DNA"/>
</dbReference>
<reference evidence="1" key="1">
    <citation type="submission" date="2015-06" db="EMBL/GenBank/DDBJ databases">
        <authorList>
            <person name="Liu B."/>
            <person name="Wang J."/>
            <person name="Zhu Y."/>
            <person name="Liu G."/>
            <person name="Chen Q."/>
            <person name="Zheng C."/>
            <person name="Che J."/>
            <person name="Ge C."/>
            <person name="Shi H."/>
            <person name="Pan Z."/>
            <person name="Liu X."/>
        </authorList>
    </citation>
    <scope>NUCLEOTIDE SEQUENCE [LARGE SCALE GENOMIC DNA]</scope>
    <source>
        <strain evidence="1">DSM 16346</strain>
    </source>
</reference>
<gene>
    <name evidence="1" type="ORF">AB986_15455</name>
</gene>
<dbReference type="AlphaFoldDB" id="A0A0J6CVQ4"/>
<comment type="caution">
    <text evidence="1">The sequence shown here is derived from an EMBL/GenBank/DDBJ whole genome shotgun (WGS) entry which is preliminary data.</text>
</comment>
<dbReference type="Gene3D" id="3.10.20.90">
    <property type="entry name" value="Phosphatidylinositol 3-kinase Catalytic Subunit, Chain A, domain 1"/>
    <property type="match status" value="1"/>
</dbReference>
<name>A0A0J6CVQ4_9BACL</name>
<keyword evidence="2" id="KW-1185">Reference proteome</keyword>
<dbReference type="STRING" id="157733.AB986_15455"/>
<proteinExistence type="predicted"/>
<evidence type="ECO:0000313" key="2">
    <source>
        <dbReference type="Proteomes" id="UP000035996"/>
    </source>
</evidence>
<organism evidence="1 2">
    <name type="scientific">Guptibacillus hwajinpoensis</name>
    <dbReference type="NCBI Taxonomy" id="208199"/>
    <lineage>
        <taxon>Bacteria</taxon>
        <taxon>Bacillati</taxon>
        <taxon>Bacillota</taxon>
        <taxon>Bacilli</taxon>
        <taxon>Bacillales</taxon>
        <taxon>Guptibacillaceae</taxon>
        <taxon>Guptibacillus</taxon>
    </lineage>
</organism>
<dbReference type="InterPro" id="IPR024962">
    <property type="entry name" value="YukD-like"/>
</dbReference>
<dbReference type="Pfam" id="PF08817">
    <property type="entry name" value="YukD"/>
    <property type="match status" value="1"/>
</dbReference>
<dbReference type="OrthoDB" id="2437963at2"/>
<dbReference type="RefSeq" id="WP_048312145.1">
    <property type="nucleotide sequence ID" value="NZ_CP119526.1"/>
</dbReference>
<evidence type="ECO:0000313" key="1">
    <source>
        <dbReference type="EMBL" id="KMM37260.1"/>
    </source>
</evidence>